<keyword evidence="5" id="KW-0032">Aminotransferase</keyword>
<evidence type="ECO:0000313" key="6">
    <source>
        <dbReference type="Proteomes" id="UP000595917"/>
    </source>
</evidence>
<dbReference type="AlphaFoldDB" id="A0A7T7XKV2"/>
<dbReference type="SUPFAM" id="SSF53383">
    <property type="entry name" value="PLP-dependent transferases"/>
    <property type="match status" value="1"/>
</dbReference>
<protein>
    <submittedName>
        <fullName evidence="5">DegT/DnrJ/EryC1/StrS family aminotransferase</fullName>
    </submittedName>
</protein>
<comment type="similarity">
    <text evidence="1 4">Belongs to the DegT/DnrJ/EryC1 family.</text>
</comment>
<dbReference type="Proteomes" id="UP000595917">
    <property type="component" value="Chromosome"/>
</dbReference>
<dbReference type="GO" id="GO:0000271">
    <property type="term" value="P:polysaccharide biosynthetic process"/>
    <property type="evidence" value="ECO:0007669"/>
    <property type="project" value="TreeGrafter"/>
</dbReference>
<dbReference type="PANTHER" id="PTHR30244:SF34">
    <property type="entry name" value="DTDP-4-AMINO-4,6-DIDEOXYGALACTOSE TRANSAMINASE"/>
    <property type="match status" value="1"/>
</dbReference>
<dbReference type="CDD" id="cd00616">
    <property type="entry name" value="AHBA_syn"/>
    <property type="match status" value="1"/>
</dbReference>
<proteinExistence type="inferred from homology"/>
<reference evidence="5" key="1">
    <citation type="submission" date="2021-01" db="EMBL/GenBank/DDBJ databases">
        <title>Description of Breznakiella homolactica.</title>
        <authorList>
            <person name="Song Y."/>
            <person name="Brune A."/>
        </authorList>
    </citation>
    <scope>NUCLEOTIDE SEQUENCE</scope>
    <source>
        <strain evidence="5">RmG30</strain>
    </source>
</reference>
<name>A0A7T7XKV2_9SPIR</name>
<dbReference type="PIRSF" id="PIRSF000390">
    <property type="entry name" value="PLP_StrS"/>
    <property type="match status" value="1"/>
</dbReference>
<evidence type="ECO:0000256" key="1">
    <source>
        <dbReference type="ARBA" id="ARBA00037999"/>
    </source>
</evidence>
<dbReference type="InterPro" id="IPR000653">
    <property type="entry name" value="DegT/StrS_aminotransferase"/>
</dbReference>
<feature type="active site" description="Proton acceptor" evidence="2">
    <location>
        <position position="219"/>
    </location>
</feature>
<dbReference type="KEGG" id="bhc:JFL75_14030"/>
<dbReference type="RefSeq" id="WP_215625359.1">
    <property type="nucleotide sequence ID" value="NZ_CP067089.2"/>
</dbReference>
<keyword evidence="3 4" id="KW-0663">Pyridoxal phosphate</keyword>
<evidence type="ECO:0000256" key="4">
    <source>
        <dbReference type="RuleBase" id="RU004508"/>
    </source>
</evidence>
<dbReference type="Gene3D" id="3.40.640.10">
    <property type="entry name" value="Type I PLP-dependent aspartate aminotransferase-like (Major domain)"/>
    <property type="match status" value="1"/>
</dbReference>
<dbReference type="InterPro" id="IPR015424">
    <property type="entry name" value="PyrdxlP-dep_Trfase"/>
</dbReference>
<dbReference type="Gene3D" id="3.90.1150.10">
    <property type="entry name" value="Aspartate Aminotransferase, domain 1"/>
    <property type="match status" value="1"/>
</dbReference>
<dbReference type="EMBL" id="CP067089">
    <property type="protein sequence ID" value="QQO08053.1"/>
    <property type="molecule type" value="Genomic_DNA"/>
</dbReference>
<dbReference type="GO" id="GO:0008483">
    <property type="term" value="F:transaminase activity"/>
    <property type="evidence" value="ECO:0007669"/>
    <property type="project" value="UniProtKB-KW"/>
</dbReference>
<keyword evidence="6" id="KW-1185">Reference proteome</keyword>
<evidence type="ECO:0000313" key="5">
    <source>
        <dbReference type="EMBL" id="QQO08053.1"/>
    </source>
</evidence>
<feature type="modified residue" description="N6-(pyridoxal phosphate)lysine" evidence="3">
    <location>
        <position position="219"/>
    </location>
</feature>
<keyword evidence="5" id="KW-0808">Transferase</keyword>
<evidence type="ECO:0000256" key="3">
    <source>
        <dbReference type="PIRSR" id="PIRSR000390-2"/>
    </source>
</evidence>
<dbReference type="PANTHER" id="PTHR30244">
    <property type="entry name" value="TRANSAMINASE"/>
    <property type="match status" value="1"/>
</dbReference>
<dbReference type="GO" id="GO:0030170">
    <property type="term" value="F:pyridoxal phosphate binding"/>
    <property type="evidence" value="ECO:0007669"/>
    <property type="project" value="TreeGrafter"/>
</dbReference>
<organism evidence="5 6">
    <name type="scientific">Breznakiella homolactica</name>
    <dbReference type="NCBI Taxonomy" id="2798577"/>
    <lineage>
        <taxon>Bacteria</taxon>
        <taxon>Pseudomonadati</taxon>
        <taxon>Spirochaetota</taxon>
        <taxon>Spirochaetia</taxon>
        <taxon>Spirochaetales</taxon>
        <taxon>Breznakiellaceae</taxon>
        <taxon>Breznakiella</taxon>
    </lineage>
</organism>
<gene>
    <name evidence="5" type="ORF">JFL75_14030</name>
</gene>
<sequence length="420" mass="46149">MDTEKIPFARPFIGEAEEAAVLRVLRSGWLTTGSETLAFEKEFAAFFGEQASAESESGRLHALAVNSATSGLHLAMEAAGVGPGDVVLVPSFTFTATAEVVRYLSADVAFVDVTPGTCLMDPQKLEETLLRLKQGLPAYERRGEDGSIQRFGPKGNPKAAIPVHYGGLPCDMDAIMEIARKFELFVCEDAAHAFPSRLEDGRWAGLLGDVGVFSFYATKTITTGEGGMAVTRNSSLSQRMAIMRSHGIDRSVWNRYTDTKASWYYEVVAAGYKYNLPDILGALGRAQLSRAMDLLEMRRAIARIYDDNFKDCACLSLPATGAADARHLYPLKLGLENLSISRDRFIDLLQERGIGVSVHFIPLHTMPYYREKYSLVPGDFPESCKAFTRSISLPIWPGMDNNQIMRVTAAVLGIAREYST</sequence>
<evidence type="ECO:0000256" key="2">
    <source>
        <dbReference type="PIRSR" id="PIRSR000390-1"/>
    </source>
</evidence>
<dbReference type="InterPro" id="IPR015421">
    <property type="entry name" value="PyrdxlP-dep_Trfase_major"/>
</dbReference>
<dbReference type="Pfam" id="PF01041">
    <property type="entry name" value="DegT_DnrJ_EryC1"/>
    <property type="match status" value="1"/>
</dbReference>
<accession>A0A7T7XKV2</accession>
<dbReference type="InterPro" id="IPR015422">
    <property type="entry name" value="PyrdxlP-dep_Trfase_small"/>
</dbReference>